<dbReference type="Proteomes" id="UP000000361">
    <property type="component" value="Chromosome 1"/>
</dbReference>
<dbReference type="PANTHER" id="PTHR47893">
    <property type="entry name" value="REGULATORY PROTEIN PCHR"/>
    <property type="match status" value="1"/>
</dbReference>
<sequence>MGQAMGHAFREADGFIPVSKALRDTDLFHPTQGRQCRAVFLKLQDGVDLLYWAGRFQSGMELPLKDDSDRVSLSFTTNLKGTASRNFTDKPDDHLPVRCNTGSIEYCPGRSGIYRQKGSLENLTLMIDNDLFSQWVDDRDNELIHLAKHGGSSGGYLGGELSAVIHLINQELAFHDQTQPPRRHPLWYQAQALSVVGLFLECRTDLRVESVNPDLRRKLLRARDLLLADLSAAPSIPALAFEAGLSAPSLTRGFKKLFGTSPYKLFQRERMHAAHHRLSVGRASVTMVAADLGYVNLSHFSAAFRKQFGMLPNELHRKG</sequence>
<dbReference type="EMBL" id="CP000489">
    <property type="protein sequence ID" value="ABL69600.1"/>
    <property type="molecule type" value="Genomic_DNA"/>
</dbReference>
<dbReference type="STRING" id="318586.Pden_1500"/>
<dbReference type="Gene3D" id="1.10.10.60">
    <property type="entry name" value="Homeodomain-like"/>
    <property type="match status" value="1"/>
</dbReference>
<dbReference type="GO" id="GO:0043565">
    <property type="term" value="F:sequence-specific DNA binding"/>
    <property type="evidence" value="ECO:0007669"/>
    <property type="project" value="InterPro"/>
</dbReference>
<keyword evidence="1" id="KW-0805">Transcription regulation</keyword>
<dbReference type="HOGENOM" id="CLU_052345_4_2_5"/>
<dbReference type="InterPro" id="IPR009057">
    <property type="entry name" value="Homeodomain-like_sf"/>
</dbReference>
<keyword evidence="6" id="KW-1185">Reference proteome</keyword>
<dbReference type="AlphaFoldDB" id="A1B256"/>
<keyword evidence="3" id="KW-0804">Transcription</keyword>
<protein>
    <submittedName>
        <fullName evidence="5">Transcriptional regulator, AraC family</fullName>
    </submittedName>
</protein>
<proteinExistence type="predicted"/>
<evidence type="ECO:0000256" key="1">
    <source>
        <dbReference type="ARBA" id="ARBA00023015"/>
    </source>
</evidence>
<evidence type="ECO:0000313" key="6">
    <source>
        <dbReference type="Proteomes" id="UP000000361"/>
    </source>
</evidence>
<evidence type="ECO:0000259" key="4">
    <source>
        <dbReference type="PROSITE" id="PS01124"/>
    </source>
</evidence>
<dbReference type="Pfam" id="PF12833">
    <property type="entry name" value="HTH_18"/>
    <property type="match status" value="1"/>
</dbReference>
<evidence type="ECO:0000256" key="2">
    <source>
        <dbReference type="ARBA" id="ARBA00023125"/>
    </source>
</evidence>
<dbReference type="InterPro" id="IPR018062">
    <property type="entry name" value="HTH_AraC-typ_CS"/>
</dbReference>
<dbReference type="eggNOG" id="COG2207">
    <property type="taxonomic scope" value="Bacteria"/>
</dbReference>
<feature type="domain" description="HTH araC/xylS-type" evidence="4">
    <location>
        <begin position="220"/>
        <end position="318"/>
    </location>
</feature>
<reference evidence="6" key="1">
    <citation type="submission" date="2006-12" db="EMBL/GenBank/DDBJ databases">
        <title>Complete sequence of chromosome 1 of Paracoccus denitrificans PD1222.</title>
        <authorList>
            <person name="Copeland A."/>
            <person name="Lucas S."/>
            <person name="Lapidus A."/>
            <person name="Barry K."/>
            <person name="Detter J.C."/>
            <person name="Glavina del Rio T."/>
            <person name="Hammon N."/>
            <person name="Israni S."/>
            <person name="Dalin E."/>
            <person name="Tice H."/>
            <person name="Pitluck S."/>
            <person name="Munk A.C."/>
            <person name="Brettin T."/>
            <person name="Bruce D."/>
            <person name="Han C."/>
            <person name="Tapia R."/>
            <person name="Gilna P."/>
            <person name="Schmutz J."/>
            <person name="Larimer F."/>
            <person name="Land M."/>
            <person name="Hauser L."/>
            <person name="Kyrpides N."/>
            <person name="Lykidis A."/>
            <person name="Spiro S."/>
            <person name="Richardson D.J."/>
            <person name="Moir J.W.B."/>
            <person name="Ferguson S.J."/>
            <person name="van Spanning R.J.M."/>
            <person name="Richardson P."/>
        </authorList>
    </citation>
    <scope>NUCLEOTIDE SEQUENCE [LARGE SCALE GENOMIC DNA]</scope>
    <source>
        <strain evidence="6">Pd 1222</strain>
    </source>
</reference>
<dbReference type="PROSITE" id="PS01124">
    <property type="entry name" value="HTH_ARAC_FAMILY_2"/>
    <property type="match status" value="1"/>
</dbReference>
<gene>
    <name evidence="5" type="ordered locus">Pden_1500</name>
</gene>
<dbReference type="PROSITE" id="PS00041">
    <property type="entry name" value="HTH_ARAC_FAMILY_1"/>
    <property type="match status" value="1"/>
</dbReference>
<name>A1B256_PARDP</name>
<dbReference type="InterPro" id="IPR018060">
    <property type="entry name" value="HTH_AraC"/>
</dbReference>
<evidence type="ECO:0000256" key="3">
    <source>
        <dbReference type="ARBA" id="ARBA00023163"/>
    </source>
</evidence>
<organism evidence="5 6">
    <name type="scientific">Paracoccus denitrificans (strain Pd 1222)</name>
    <dbReference type="NCBI Taxonomy" id="318586"/>
    <lineage>
        <taxon>Bacteria</taxon>
        <taxon>Pseudomonadati</taxon>
        <taxon>Pseudomonadota</taxon>
        <taxon>Alphaproteobacteria</taxon>
        <taxon>Rhodobacterales</taxon>
        <taxon>Paracoccaceae</taxon>
        <taxon>Paracoccus</taxon>
    </lineage>
</organism>
<accession>A1B256</accession>
<keyword evidence="2" id="KW-0238">DNA-binding</keyword>
<dbReference type="InterPro" id="IPR053142">
    <property type="entry name" value="PchR_regulatory_protein"/>
</dbReference>
<dbReference type="PANTHER" id="PTHR47893:SF1">
    <property type="entry name" value="REGULATORY PROTEIN PCHR"/>
    <property type="match status" value="1"/>
</dbReference>
<evidence type="ECO:0000313" key="5">
    <source>
        <dbReference type="EMBL" id="ABL69600.1"/>
    </source>
</evidence>
<dbReference type="SUPFAM" id="SSF46689">
    <property type="entry name" value="Homeodomain-like"/>
    <property type="match status" value="2"/>
</dbReference>
<dbReference type="GO" id="GO:0003700">
    <property type="term" value="F:DNA-binding transcription factor activity"/>
    <property type="evidence" value="ECO:0007669"/>
    <property type="project" value="InterPro"/>
</dbReference>
<dbReference type="SMART" id="SM00342">
    <property type="entry name" value="HTH_ARAC"/>
    <property type="match status" value="1"/>
</dbReference>
<dbReference type="EnsemblBacteria" id="ABL69600">
    <property type="protein sequence ID" value="ABL69600"/>
    <property type="gene ID" value="Pden_1500"/>
</dbReference>
<dbReference type="KEGG" id="pde:Pden_1500"/>